<dbReference type="PROSITE" id="PS50994">
    <property type="entry name" value="INTEGRASE"/>
    <property type="match status" value="1"/>
</dbReference>
<sequence length="522" mass="57795">MSGQTILHAFPHLFDGIGQVKGKEIKLHISNTVTPKQQLQRRIPFHVRKDVEQELKRLEQLDIIEAIDGSTPWVSPIVVVPKKSANKAIGREKHLMPTLDDLIADLNVAAVFSTLDLVSGYHQLTLAPESRHITTFSAHVGLRRYKRLMFGINAASEIFQNAIAELLAALPGCKNISDDIIVYGKDQLEHDLNLQAVLQRLSDYNVRLNEDKCHFSQSQVCFYGHIFSAKGVQADPAKIDSIQQARAPQNVSEVKSLLNCGNGRPTNKRPSTKQANQKIVDASLVGLAALLVQTGKVISYASRASSDVESRYSQTEREMLAVVWGVEHFHLYVYVNFINETENLAELYANYVCSNAIPKAMTREEVKLETKLDPLLQKVVTAISLNNWTKLSVTKLSSVEIVLFSHSPCTIEPSTSTQGTSSPPEPLKPSPLPEKAWTNVAVDFVGPFPTGEYLIVVIDDYSLYPEVEILTTTSAKAAIPKLDAIFSRQGIPEILKSDIMALHLMVKSSRTLPTTLVLSTVR</sequence>
<dbReference type="InterPro" id="IPR043502">
    <property type="entry name" value="DNA/RNA_pol_sf"/>
</dbReference>
<dbReference type="GO" id="GO:0015074">
    <property type="term" value="P:DNA integration"/>
    <property type="evidence" value="ECO:0007669"/>
    <property type="project" value="InterPro"/>
</dbReference>
<dbReference type="SUPFAM" id="SSF56672">
    <property type="entry name" value="DNA/RNA polymerases"/>
    <property type="match status" value="1"/>
</dbReference>
<dbReference type="InterPro" id="IPR036397">
    <property type="entry name" value="RNaseH_sf"/>
</dbReference>
<dbReference type="AlphaFoldDB" id="A0A6S7LD04"/>
<proteinExistence type="predicted"/>
<dbReference type="InterPro" id="IPR041577">
    <property type="entry name" value="RT_RNaseH_2"/>
</dbReference>
<dbReference type="Pfam" id="PF17919">
    <property type="entry name" value="RT_RNaseH_2"/>
    <property type="match status" value="1"/>
</dbReference>
<dbReference type="GO" id="GO:0004519">
    <property type="term" value="F:endonuclease activity"/>
    <property type="evidence" value="ECO:0007669"/>
    <property type="project" value="UniProtKB-KW"/>
</dbReference>
<dbReference type="PANTHER" id="PTHR37984:SF11">
    <property type="entry name" value="INTEGRASE CATALYTIC DOMAIN-CONTAINING PROTEIN"/>
    <property type="match status" value="1"/>
</dbReference>
<protein>
    <submittedName>
        <fullName evidence="1">Retrovirus-related Pol poly</fullName>
    </submittedName>
</protein>
<dbReference type="Proteomes" id="UP001152795">
    <property type="component" value="Unassembled WGS sequence"/>
</dbReference>
<keyword evidence="2" id="KW-1185">Reference proteome</keyword>
<name>A0A6S7LD04_PARCT</name>
<organism evidence="1 2">
    <name type="scientific">Paramuricea clavata</name>
    <name type="common">Red gorgonian</name>
    <name type="synonym">Violescent sea-whip</name>
    <dbReference type="NCBI Taxonomy" id="317549"/>
    <lineage>
        <taxon>Eukaryota</taxon>
        <taxon>Metazoa</taxon>
        <taxon>Cnidaria</taxon>
        <taxon>Anthozoa</taxon>
        <taxon>Octocorallia</taxon>
        <taxon>Malacalcyonacea</taxon>
        <taxon>Plexauridae</taxon>
        <taxon>Paramuricea</taxon>
    </lineage>
</organism>
<dbReference type="PANTHER" id="PTHR37984">
    <property type="entry name" value="PROTEIN CBG26694"/>
    <property type="match status" value="1"/>
</dbReference>
<dbReference type="GO" id="GO:0016787">
    <property type="term" value="F:hydrolase activity"/>
    <property type="evidence" value="ECO:0007669"/>
    <property type="project" value="UniProtKB-KW"/>
</dbReference>
<dbReference type="Gene3D" id="3.30.420.10">
    <property type="entry name" value="Ribonuclease H-like superfamily/Ribonuclease H"/>
    <property type="match status" value="1"/>
</dbReference>
<dbReference type="GO" id="GO:0003676">
    <property type="term" value="F:nucleic acid binding"/>
    <property type="evidence" value="ECO:0007669"/>
    <property type="project" value="InterPro"/>
</dbReference>
<dbReference type="InterPro" id="IPR012337">
    <property type="entry name" value="RNaseH-like_sf"/>
</dbReference>
<evidence type="ECO:0000313" key="1">
    <source>
        <dbReference type="EMBL" id="CAB4036363.1"/>
    </source>
</evidence>
<evidence type="ECO:0000313" key="2">
    <source>
        <dbReference type="Proteomes" id="UP001152795"/>
    </source>
</evidence>
<dbReference type="InterPro" id="IPR043128">
    <property type="entry name" value="Rev_trsase/Diguanyl_cyclase"/>
</dbReference>
<dbReference type="Gene3D" id="3.30.70.270">
    <property type="match status" value="1"/>
</dbReference>
<dbReference type="InterPro" id="IPR000477">
    <property type="entry name" value="RT_dom"/>
</dbReference>
<gene>
    <name evidence="1" type="ORF">PACLA_8A061075</name>
</gene>
<dbReference type="GO" id="GO:0003964">
    <property type="term" value="F:RNA-directed DNA polymerase activity"/>
    <property type="evidence" value="ECO:0007669"/>
    <property type="project" value="UniProtKB-KW"/>
</dbReference>
<accession>A0A6S7LD04</accession>
<comment type="caution">
    <text evidence="1">The sequence shown here is derived from an EMBL/GenBank/DDBJ whole genome shotgun (WGS) entry which is preliminary data.</text>
</comment>
<dbReference type="InterPro" id="IPR001584">
    <property type="entry name" value="Integrase_cat-core"/>
</dbReference>
<dbReference type="OrthoDB" id="10053045at2759"/>
<dbReference type="Gene3D" id="3.10.10.10">
    <property type="entry name" value="HIV Type 1 Reverse Transcriptase, subunit A, domain 1"/>
    <property type="match status" value="1"/>
</dbReference>
<reference evidence="1" key="1">
    <citation type="submission" date="2020-04" db="EMBL/GenBank/DDBJ databases">
        <authorList>
            <person name="Alioto T."/>
            <person name="Alioto T."/>
            <person name="Gomez Garrido J."/>
        </authorList>
    </citation>
    <scope>NUCLEOTIDE SEQUENCE</scope>
    <source>
        <strain evidence="1">A484AB</strain>
    </source>
</reference>
<dbReference type="SUPFAM" id="SSF53098">
    <property type="entry name" value="Ribonuclease H-like"/>
    <property type="match status" value="1"/>
</dbReference>
<dbReference type="Pfam" id="PF00078">
    <property type="entry name" value="RVT_1"/>
    <property type="match status" value="1"/>
</dbReference>
<dbReference type="InterPro" id="IPR050951">
    <property type="entry name" value="Retrovirus_Pol_polyprotein"/>
</dbReference>
<dbReference type="EMBL" id="CACRXK020021952">
    <property type="protein sequence ID" value="CAB4036363.1"/>
    <property type="molecule type" value="Genomic_DNA"/>
</dbReference>
<dbReference type="CDD" id="cd01647">
    <property type="entry name" value="RT_LTR"/>
    <property type="match status" value="1"/>
</dbReference>